<protein>
    <submittedName>
        <fullName evidence="1">Uncharacterized protein</fullName>
    </submittedName>
</protein>
<dbReference type="EMBL" id="MN738786">
    <property type="protein sequence ID" value="QHT36642.1"/>
    <property type="molecule type" value="Genomic_DNA"/>
</dbReference>
<sequence>MSITSIEEFELKYLEEISQLFQGLVEENNHYQLRLFERPNYRNPADFIEFLHSCVVPVDEPVSEEEDSYEEI</sequence>
<dbReference type="AlphaFoldDB" id="A0A6C0F621"/>
<name>A0A6C0F621_9ZZZZ</name>
<organism evidence="1">
    <name type="scientific">viral metagenome</name>
    <dbReference type="NCBI Taxonomy" id="1070528"/>
    <lineage>
        <taxon>unclassified sequences</taxon>
        <taxon>metagenomes</taxon>
        <taxon>organismal metagenomes</taxon>
    </lineage>
</organism>
<accession>A0A6C0F621</accession>
<reference evidence="1" key="1">
    <citation type="journal article" date="2020" name="Nature">
        <title>Giant virus diversity and host interactions through global metagenomics.</title>
        <authorList>
            <person name="Schulz F."/>
            <person name="Roux S."/>
            <person name="Paez-Espino D."/>
            <person name="Jungbluth S."/>
            <person name="Walsh D.A."/>
            <person name="Denef V.J."/>
            <person name="McMahon K.D."/>
            <person name="Konstantinidis K.T."/>
            <person name="Eloe-Fadrosh E.A."/>
            <person name="Kyrpides N.C."/>
            <person name="Woyke T."/>
        </authorList>
    </citation>
    <scope>NUCLEOTIDE SEQUENCE</scope>
    <source>
        <strain evidence="1">GVMAG-S-ERX555967-130</strain>
    </source>
</reference>
<proteinExistence type="predicted"/>
<evidence type="ECO:0000313" key="1">
    <source>
        <dbReference type="EMBL" id="QHT36642.1"/>
    </source>
</evidence>